<organism evidence="3">
    <name type="scientific">viral metagenome</name>
    <dbReference type="NCBI Taxonomy" id="1070528"/>
    <lineage>
        <taxon>unclassified sequences</taxon>
        <taxon>metagenomes</taxon>
        <taxon>organismal metagenomes</taxon>
    </lineage>
</organism>
<keyword evidence="2" id="KW-0472">Membrane</keyword>
<dbReference type="EMBL" id="MN739327">
    <property type="protein sequence ID" value="QHS98891.1"/>
    <property type="molecule type" value="Genomic_DNA"/>
</dbReference>
<evidence type="ECO:0000256" key="2">
    <source>
        <dbReference type="SAM" id="Phobius"/>
    </source>
</evidence>
<protein>
    <submittedName>
        <fullName evidence="3">Uncharacterized protein</fullName>
    </submittedName>
</protein>
<feature type="transmembrane region" description="Helical" evidence="2">
    <location>
        <begin position="146"/>
        <end position="165"/>
    </location>
</feature>
<keyword evidence="2" id="KW-1133">Transmembrane helix</keyword>
<reference evidence="3" key="1">
    <citation type="journal article" date="2020" name="Nature">
        <title>Giant virus diversity and host interactions through global metagenomics.</title>
        <authorList>
            <person name="Schulz F."/>
            <person name="Roux S."/>
            <person name="Paez-Espino D."/>
            <person name="Jungbluth S."/>
            <person name="Walsh D.A."/>
            <person name="Denef V.J."/>
            <person name="McMahon K.D."/>
            <person name="Konstantinidis K.T."/>
            <person name="Eloe-Fadrosh E.A."/>
            <person name="Kyrpides N.C."/>
            <person name="Woyke T."/>
        </authorList>
    </citation>
    <scope>NUCLEOTIDE SEQUENCE</scope>
    <source>
        <strain evidence="3">GVMAG-M-3300020185-18</strain>
    </source>
</reference>
<evidence type="ECO:0000256" key="1">
    <source>
        <dbReference type="SAM" id="Coils"/>
    </source>
</evidence>
<dbReference type="AlphaFoldDB" id="A0A6C0C472"/>
<accession>A0A6C0C472</accession>
<name>A0A6C0C472_9ZZZZ</name>
<feature type="transmembrane region" description="Helical" evidence="2">
    <location>
        <begin position="171"/>
        <end position="191"/>
    </location>
</feature>
<evidence type="ECO:0000313" key="3">
    <source>
        <dbReference type="EMBL" id="QHS98891.1"/>
    </source>
</evidence>
<keyword evidence="2" id="KW-0812">Transmembrane</keyword>
<sequence length="282" mass="32430">MESEDVRKKQSELLQAKQANTIKTIKTLAEHEKHQFFNLQKLNNKNDPNGSQKKIIEKKVNELSAMRINLLKKLKSMYSDTQASTHSNRKDLADQLTVVSVMEEELNNIKNRLSQLKSEKANKIRMVELGDYEYDRYNAHKKIFKTIVYGSFILLIISYLMRFSWFPTKIGVIMVILIFAWIIISTMGQIYDNARKTNIDYDKYDQGQNDIYNGDDAAGTGNTGFYDRNARALEKLFSGNKCVDAVNSLKNSKKDGFRNIGLFTKVVIPQEQPTTYAPISIF</sequence>
<proteinExistence type="predicted"/>
<keyword evidence="1" id="KW-0175">Coiled coil</keyword>
<feature type="coiled-coil region" evidence="1">
    <location>
        <begin position="99"/>
        <end position="126"/>
    </location>
</feature>